<evidence type="ECO:0000313" key="2">
    <source>
        <dbReference type="EMBL" id="EGY2377298.1"/>
    </source>
</evidence>
<comment type="caution">
    <text evidence="2">The sequence shown here is derived from an EMBL/GenBank/DDBJ whole genome shotgun (WGS) entry which is preliminary data.</text>
</comment>
<dbReference type="EMBL" id="AAYLMQ010000016">
    <property type="protein sequence ID" value="EGY2377298.1"/>
    <property type="molecule type" value="Genomic_DNA"/>
</dbReference>
<dbReference type="InterPro" id="IPR019294">
    <property type="entry name" value="Translation_reg_Com"/>
</dbReference>
<dbReference type="PROSITE" id="PS00127">
    <property type="entry name" value="RNASE_PANCREATIC"/>
    <property type="match status" value="1"/>
</dbReference>
<gene>
    <name evidence="2" type="ORF">JHZ39_001663</name>
</gene>
<accession>A0A9P2P2K0</accession>
<protein>
    <submittedName>
        <fullName evidence="2">Com family DNA-binding transcriptional regulator</fullName>
    </submittedName>
</protein>
<sequence length="65" mass="7337">MQNLKCQCCFKLLARTDGFNQIEIKCPRCKTLNTFQSTLSALPECPEHQTPGKIHDTKPLTSIQS</sequence>
<evidence type="ECO:0000256" key="1">
    <source>
        <dbReference type="SAM" id="MobiDB-lite"/>
    </source>
</evidence>
<dbReference type="GO" id="GO:0003677">
    <property type="term" value="F:DNA binding"/>
    <property type="evidence" value="ECO:0007669"/>
    <property type="project" value="UniProtKB-KW"/>
</dbReference>
<reference evidence="2" key="1">
    <citation type="submission" date="2020-12" db="EMBL/GenBank/DDBJ databases">
        <authorList>
            <consortium name="Clinical and Environmental Microbiology Branch: Whole genome sequencing antimicrobial resistance pathogens in the healthcare setting"/>
        </authorList>
    </citation>
    <scope>NUCLEOTIDE SEQUENCE</scope>
    <source>
        <strain evidence="2">2018HL-00813</strain>
    </source>
</reference>
<keyword evidence="2" id="KW-0238">DNA-binding</keyword>
<feature type="region of interest" description="Disordered" evidence="1">
    <location>
        <begin position="46"/>
        <end position="65"/>
    </location>
</feature>
<dbReference type="RefSeq" id="WP_080972760.1">
    <property type="nucleotide sequence ID" value="NZ_CP140420.1"/>
</dbReference>
<name>A0A9P2P2K0_ACIBA</name>
<organism evidence="2">
    <name type="scientific">Acinetobacter baumannii</name>
    <dbReference type="NCBI Taxonomy" id="470"/>
    <lineage>
        <taxon>Bacteria</taxon>
        <taxon>Pseudomonadati</taxon>
        <taxon>Pseudomonadota</taxon>
        <taxon>Gammaproteobacteria</taxon>
        <taxon>Moraxellales</taxon>
        <taxon>Moraxellaceae</taxon>
        <taxon>Acinetobacter</taxon>
        <taxon>Acinetobacter calcoaceticus/baumannii complex</taxon>
    </lineage>
</organism>
<dbReference type="InterPro" id="IPR023411">
    <property type="entry name" value="RNaseA_AS"/>
</dbReference>
<dbReference type="Pfam" id="PF10122">
    <property type="entry name" value="Zn_ribbon_Com"/>
    <property type="match status" value="1"/>
</dbReference>
<dbReference type="AlphaFoldDB" id="A0A9P2P2K0"/>
<proteinExistence type="predicted"/>